<evidence type="ECO:0000259" key="14">
    <source>
        <dbReference type="PROSITE" id="PS00774"/>
    </source>
</evidence>
<accession>A0A6J0MQK3</accession>
<reference evidence="15" key="1">
    <citation type="journal article" date="2019" name="Database">
        <title>The radish genome database (RadishGD): an integrated information resource for radish genomics.</title>
        <authorList>
            <person name="Yu H.J."/>
            <person name="Baek S."/>
            <person name="Lee Y.J."/>
            <person name="Cho A."/>
            <person name="Mun J.H."/>
        </authorList>
    </citation>
    <scope>NUCLEOTIDE SEQUENCE [LARGE SCALE GENOMIC DNA]</scope>
    <source>
        <strain evidence="15">cv. WK10039</strain>
    </source>
</reference>
<evidence type="ECO:0000256" key="2">
    <source>
        <dbReference type="ARBA" id="ARBA00012729"/>
    </source>
</evidence>
<reference evidence="16" key="2">
    <citation type="submission" date="2025-08" db="UniProtKB">
        <authorList>
            <consortium name="RefSeq"/>
        </authorList>
    </citation>
    <scope>IDENTIFICATION</scope>
    <source>
        <tissue evidence="16">Leaf</tissue>
    </source>
</reference>
<organism evidence="15 16">
    <name type="scientific">Raphanus sativus</name>
    <name type="common">Radish</name>
    <name type="synonym">Raphanus raphanistrum var. sativus</name>
    <dbReference type="NCBI Taxonomy" id="3726"/>
    <lineage>
        <taxon>Eukaryota</taxon>
        <taxon>Viridiplantae</taxon>
        <taxon>Streptophyta</taxon>
        <taxon>Embryophyta</taxon>
        <taxon>Tracheophyta</taxon>
        <taxon>Spermatophyta</taxon>
        <taxon>Magnoliopsida</taxon>
        <taxon>eudicotyledons</taxon>
        <taxon>Gunneridae</taxon>
        <taxon>Pentapetalae</taxon>
        <taxon>rosids</taxon>
        <taxon>malvids</taxon>
        <taxon>Brassicales</taxon>
        <taxon>Brassicaceae</taxon>
        <taxon>Brassiceae</taxon>
        <taxon>Raphanus</taxon>
    </lineage>
</organism>
<dbReference type="GO" id="GO:0000272">
    <property type="term" value="P:polysaccharide catabolic process"/>
    <property type="evidence" value="ECO:0007669"/>
    <property type="project" value="UniProtKB-KW"/>
</dbReference>
<dbReference type="OrthoDB" id="5985073at2759"/>
<dbReference type="InterPro" id="IPR000726">
    <property type="entry name" value="Glyco_hydro_19_cat"/>
</dbReference>
<dbReference type="PANTHER" id="PTHR22595:SF171">
    <property type="entry name" value="BASIC ENDOCHITINASE B"/>
    <property type="match status" value="1"/>
</dbReference>
<keyword evidence="9" id="KW-0624">Polysaccharide degradation</keyword>
<evidence type="ECO:0000256" key="10">
    <source>
        <dbReference type="PIRSR" id="PIRSR001060-1"/>
    </source>
</evidence>
<dbReference type="KEGG" id="rsz:108846047"/>
<feature type="domain" description="Glycoside hydrolase family 19 catalytic" evidence="14">
    <location>
        <begin position="180"/>
        <end position="190"/>
    </location>
</feature>
<evidence type="ECO:0000256" key="1">
    <source>
        <dbReference type="ARBA" id="ARBA00000822"/>
    </source>
</evidence>
<dbReference type="Gene3D" id="1.10.530.10">
    <property type="match status" value="1"/>
</dbReference>
<evidence type="ECO:0000256" key="9">
    <source>
        <dbReference type="ARBA" id="ARBA00023326"/>
    </source>
</evidence>
<evidence type="ECO:0000256" key="5">
    <source>
        <dbReference type="ARBA" id="ARBA00023024"/>
    </source>
</evidence>
<dbReference type="GO" id="GO:0008843">
    <property type="term" value="F:endochitinase activity"/>
    <property type="evidence" value="ECO:0007669"/>
    <property type="project" value="UniProtKB-EC"/>
</dbReference>
<evidence type="ECO:0000256" key="3">
    <source>
        <dbReference type="ARBA" id="ARBA00022729"/>
    </source>
</evidence>
<feature type="active site" description="Proton donor" evidence="10">
    <location>
        <position position="96"/>
    </location>
</feature>
<dbReference type="GO" id="GO:0006032">
    <property type="term" value="P:chitin catabolic process"/>
    <property type="evidence" value="ECO:0007669"/>
    <property type="project" value="UniProtKB-KW"/>
</dbReference>
<name>A0A6J0MQK3_RAPSA</name>
<comment type="catalytic activity">
    <reaction evidence="1">
        <text>Random endo-hydrolysis of N-acetyl-beta-D-glucosaminide (1-&gt;4)-beta-linkages in chitin and chitodextrins.</text>
        <dbReference type="EC" id="3.2.1.14"/>
    </reaction>
</comment>
<evidence type="ECO:0000256" key="7">
    <source>
        <dbReference type="ARBA" id="ARBA00023277"/>
    </source>
</evidence>
<dbReference type="SUPFAM" id="SSF53955">
    <property type="entry name" value="Lysozyme-like"/>
    <property type="match status" value="1"/>
</dbReference>
<keyword evidence="3 12" id="KW-0732">Signal</keyword>
<evidence type="ECO:0000313" key="16">
    <source>
        <dbReference type="RefSeq" id="XP_018474755.1"/>
    </source>
</evidence>
<keyword evidence="7" id="KW-0119">Carbohydrate metabolism</keyword>
<dbReference type="GO" id="GO:0050832">
    <property type="term" value="P:defense response to fungus"/>
    <property type="evidence" value="ECO:0007669"/>
    <property type="project" value="TreeGrafter"/>
</dbReference>
<dbReference type="CDD" id="cd00325">
    <property type="entry name" value="chitinase_GH19"/>
    <property type="match status" value="1"/>
</dbReference>
<protein>
    <recommendedName>
        <fullName evidence="2">chitinase</fullName>
        <ecNumber evidence="2">3.2.1.14</ecNumber>
    </recommendedName>
</protein>
<keyword evidence="6 11" id="KW-1015">Disulfide bond</keyword>
<dbReference type="Pfam" id="PF00182">
    <property type="entry name" value="Glyco_hydro_19"/>
    <property type="match status" value="1"/>
</dbReference>
<dbReference type="Gene3D" id="3.30.20.10">
    <property type="entry name" value="Endochitinase, domain 2"/>
    <property type="match status" value="1"/>
</dbReference>
<dbReference type="InterPro" id="IPR023346">
    <property type="entry name" value="Lysozyme-like_dom_sf"/>
</dbReference>
<keyword evidence="8" id="KW-0326">Glycosidase</keyword>
<keyword evidence="5" id="KW-0146">Chitin degradation</keyword>
<proteinExistence type="predicted"/>
<evidence type="ECO:0000256" key="12">
    <source>
        <dbReference type="SAM" id="SignalP"/>
    </source>
</evidence>
<keyword evidence="4" id="KW-0378">Hydrolase</keyword>
<evidence type="ECO:0000256" key="6">
    <source>
        <dbReference type="ARBA" id="ARBA00023157"/>
    </source>
</evidence>
<feature type="chain" id="PRO_5026751748" description="chitinase" evidence="12">
    <location>
        <begin position="21"/>
        <end position="269"/>
    </location>
</feature>
<dbReference type="RefSeq" id="XP_018474755.1">
    <property type="nucleotide sequence ID" value="XM_018619253.2"/>
</dbReference>
<evidence type="ECO:0000256" key="11">
    <source>
        <dbReference type="PIRSR" id="PIRSR001060-2"/>
    </source>
</evidence>
<feature type="signal peptide" evidence="12">
    <location>
        <begin position="1"/>
        <end position="20"/>
    </location>
</feature>
<feature type="disulfide bond" evidence="11">
    <location>
        <begin position="128"/>
        <end position="136"/>
    </location>
</feature>
<dbReference type="AlphaFoldDB" id="A0A6J0MQK3"/>
<gene>
    <name evidence="16" type="primary">LOC108846047</name>
</gene>
<evidence type="ECO:0000259" key="13">
    <source>
        <dbReference type="PROSITE" id="PS00773"/>
    </source>
</evidence>
<feature type="domain" description="Glycoside hydrolase family 19 catalytic" evidence="13">
    <location>
        <begin position="52"/>
        <end position="74"/>
    </location>
</feature>
<evidence type="ECO:0000256" key="4">
    <source>
        <dbReference type="ARBA" id="ARBA00022801"/>
    </source>
</evidence>
<dbReference type="InterPro" id="IPR016283">
    <property type="entry name" value="Glyco_hydro_19"/>
</dbReference>
<evidence type="ECO:0000313" key="15">
    <source>
        <dbReference type="Proteomes" id="UP000504610"/>
    </source>
</evidence>
<evidence type="ECO:0000256" key="8">
    <source>
        <dbReference type="ARBA" id="ARBA00023295"/>
    </source>
</evidence>
<dbReference type="EC" id="3.2.1.14" evidence="2"/>
<sequence>MKANLSLFLIFSLILSFASAKQSGRNRTRDLSSIIAKSQFEEMLKHRNDSSCPARGFYTYDAFITAAKSFPGFGTTGATAARKREIAAFFGQTSHETTGGWPSPVAEDGTDTWGYCSKQEEKPSSDYCSPSTKWPCARGKRYYGRGPMQLKGNINYGQCGEAIGADLLNHPALLTKDAVIAFKSAIWFWMTAQPPNPSCHAVISGQWKPSASDRAAGRVPGYAMINIIIAPGECGIGADTRVADRIGFYTRYCKIFGVTTGKNIACYGF</sequence>
<dbReference type="PANTHER" id="PTHR22595">
    <property type="entry name" value="CHITINASE-RELATED"/>
    <property type="match status" value="1"/>
</dbReference>
<dbReference type="PROSITE" id="PS00774">
    <property type="entry name" value="CHITINASE_19_2"/>
    <property type="match status" value="1"/>
</dbReference>
<feature type="disulfide bond" evidence="11">
    <location>
        <begin position="234"/>
        <end position="266"/>
    </location>
</feature>
<dbReference type="PIRSF" id="PIRSF001060">
    <property type="entry name" value="Endochitinase"/>
    <property type="match status" value="1"/>
</dbReference>
<dbReference type="GO" id="GO:0016998">
    <property type="term" value="P:cell wall macromolecule catabolic process"/>
    <property type="evidence" value="ECO:0007669"/>
    <property type="project" value="InterPro"/>
</dbReference>
<dbReference type="Proteomes" id="UP000504610">
    <property type="component" value="Chromosome 3"/>
</dbReference>
<dbReference type="FunFam" id="3.30.20.10:FF:000001">
    <property type="entry name" value="Endochitinase (Chitinase)"/>
    <property type="match status" value="1"/>
</dbReference>
<dbReference type="PROSITE" id="PS00773">
    <property type="entry name" value="CHITINASE_19_1"/>
    <property type="match status" value="1"/>
</dbReference>
<feature type="disulfide bond" evidence="11">
    <location>
        <begin position="52"/>
        <end position="116"/>
    </location>
</feature>
<dbReference type="GeneID" id="108846047"/>
<keyword evidence="15" id="KW-1185">Reference proteome</keyword>